<dbReference type="HOGENOM" id="CLU_3028570_0_0_10"/>
<sequence length="55" mass="6474">MGFCHRKEATQKNKERNAQIHINKVLIKENKIIFHHLDLEVIKTKSSSCHFNITT</sequence>
<name>E6MRR3_9BACT</name>
<proteinExistence type="predicted"/>
<organism evidence="1 2">
    <name type="scientific">Segatella salivae DSM 15606</name>
    <dbReference type="NCBI Taxonomy" id="888832"/>
    <lineage>
        <taxon>Bacteria</taxon>
        <taxon>Pseudomonadati</taxon>
        <taxon>Bacteroidota</taxon>
        <taxon>Bacteroidia</taxon>
        <taxon>Bacteroidales</taxon>
        <taxon>Prevotellaceae</taxon>
        <taxon>Segatella</taxon>
    </lineage>
</organism>
<dbReference type="EMBL" id="AEQO01000172">
    <property type="protein sequence ID" value="EFV03688.1"/>
    <property type="molecule type" value="Genomic_DNA"/>
</dbReference>
<gene>
    <name evidence="1" type="ORF">HMPREF9420_2181</name>
</gene>
<keyword evidence="2" id="KW-1185">Reference proteome</keyword>
<comment type="caution">
    <text evidence="1">The sequence shown here is derived from an EMBL/GenBank/DDBJ whole genome shotgun (WGS) entry which is preliminary data.</text>
</comment>
<evidence type="ECO:0000313" key="1">
    <source>
        <dbReference type="EMBL" id="EFV03688.1"/>
    </source>
</evidence>
<protein>
    <submittedName>
        <fullName evidence="1">Uncharacterized protein</fullName>
    </submittedName>
</protein>
<accession>E6MRR3</accession>
<dbReference type="Proteomes" id="UP000003874">
    <property type="component" value="Unassembled WGS sequence"/>
</dbReference>
<dbReference type="AlphaFoldDB" id="E6MRR3"/>
<reference evidence="1 2" key="1">
    <citation type="submission" date="2010-12" db="EMBL/GenBank/DDBJ databases">
        <authorList>
            <person name="Muzny D."/>
            <person name="Qin X."/>
            <person name="Deng J."/>
            <person name="Jiang H."/>
            <person name="Liu Y."/>
            <person name="Qu J."/>
            <person name="Song X.-Z."/>
            <person name="Zhang L."/>
            <person name="Thornton R."/>
            <person name="Coyle M."/>
            <person name="Francisco L."/>
            <person name="Jackson L."/>
            <person name="Javaid M."/>
            <person name="Korchina V."/>
            <person name="Kovar C."/>
            <person name="Mata R."/>
            <person name="Mathew T."/>
            <person name="Ngo R."/>
            <person name="Nguyen L."/>
            <person name="Nguyen N."/>
            <person name="Okwuonu G."/>
            <person name="Ongeri F."/>
            <person name="Pham C."/>
            <person name="Simmons D."/>
            <person name="Wilczek-Boney K."/>
            <person name="Hale W."/>
            <person name="Jakkamsetti A."/>
            <person name="Pham P."/>
            <person name="Ruth R."/>
            <person name="San Lucas F."/>
            <person name="Warren J."/>
            <person name="Zhang J."/>
            <person name="Zhao Z."/>
            <person name="Zhou C."/>
            <person name="Zhu D."/>
            <person name="Lee S."/>
            <person name="Bess C."/>
            <person name="Blankenburg K."/>
            <person name="Forbes L."/>
            <person name="Fu Q."/>
            <person name="Gubbala S."/>
            <person name="Hirani K."/>
            <person name="Jayaseelan J.C."/>
            <person name="Lara F."/>
            <person name="Munidasa M."/>
            <person name="Palculict T."/>
            <person name="Patil S."/>
            <person name="Pu L.-L."/>
            <person name="Saada N."/>
            <person name="Tang L."/>
            <person name="Weissenberger G."/>
            <person name="Zhu Y."/>
            <person name="Hemphill L."/>
            <person name="Shang Y."/>
            <person name="Youmans B."/>
            <person name="Ayvaz T."/>
            <person name="Ross M."/>
            <person name="Santibanez J."/>
            <person name="Aqrawi P."/>
            <person name="Gross S."/>
            <person name="Joshi V."/>
            <person name="Fowler G."/>
            <person name="Nazareth L."/>
            <person name="Reid J."/>
            <person name="Worley K."/>
            <person name="Petrosino J."/>
            <person name="Highlander S."/>
            <person name="Gibbs R."/>
        </authorList>
    </citation>
    <scope>NUCLEOTIDE SEQUENCE [LARGE SCALE GENOMIC DNA]</scope>
    <source>
        <strain evidence="1 2">DSM 15606</strain>
    </source>
</reference>
<evidence type="ECO:0000313" key="2">
    <source>
        <dbReference type="Proteomes" id="UP000003874"/>
    </source>
</evidence>